<organism evidence="1">
    <name type="scientific">marine metagenome</name>
    <dbReference type="NCBI Taxonomy" id="408172"/>
    <lineage>
        <taxon>unclassified sequences</taxon>
        <taxon>metagenomes</taxon>
        <taxon>ecological metagenomes</taxon>
    </lineage>
</organism>
<gene>
    <name evidence="1" type="ORF">METZ01_LOCUS237174</name>
</gene>
<name>A0A382HAJ7_9ZZZZ</name>
<evidence type="ECO:0000313" key="1">
    <source>
        <dbReference type="EMBL" id="SVB84320.1"/>
    </source>
</evidence>
<accession>A0A382HAJ7</accession>
<dbReference type="EMBL" id="UINC01060132">
    <property type="protein sequence ID" value="SVB84320.1"/>
    <property type="molecule type" value="Genomic_DNA"/>
</dbReference>
<sequence length="60" mass="6750">MLTWIILAAAGILAAAVLFYKYSKTSKYDTVGFTMHCKTCGKKIIGLKCDTCKQKKSDWR</sequence>
<reference evidence="1" key="1">
    <citation type="submission" date="2018-05" db="EMBL/GenBank/DDBJ databases">
        <authorList>
            <person name="Lanie J.A."/>
            <person name="Ng W.-L."/>
            <person name="Kazmierczak K.M."/>
            <person name="Andrzejewski T.M."/>
            <person name="Davidsen T.M."/>
            <person name="Wayne K.J."/>
            <person name="Tettelin H."/>
            <person name="Glass J.I."/>
            <person name="Rusch D."/>
            <person name="Podicherti R."/>
            <person name="Tsui H.-C.T."/>
            <person name="Winkler M.E."/>
        </authorList>
    </citation>
    <scope>NUCLEOTIDE SEQUENCE</scope>
</reference>
<proteinExistence type="predicted"/>
<dbReference type="AlphaFoldDB" id="A0A382HAJ7"/>
<protein>
    <submittedName>
        <fullName evidence="1">Uncharacterized protein</fullName>
    </submittedName>
</protein>